<dbReference type="InterPro" id="IPR027417">
    <property type="entry name" value="P-loop_NTPase"/>
</dbReference>
<reference evidence="6 7" key="1">
    <citation type="submission" date="2021-01" db="EMBL/GenBank/DDBJ databases">
        <title>Isolation and description of Catonella massiliensis sp. nov., a novel Catonella species, isolated from a stable periodontitis subject.</title>
        <authorList>
            <person name="Antezack A."/>
            <person name="Boxberger M."/>
            <person name="La Scola B."/>
            <person name="Monnet-Corti V."/>
        </authorList>
    </citation>
    <scope>NUCLEOTIDE SEQUENCE [LARGE SCALE GENOMIC DNA]</scope>
    <source>
        <strain evidence="6 7">Marseille-Q4567</strain>
    </source>
</reference>
<feature type="domain" description="ABC transporter" evidence="5">
    <location>
        <begin position="3"/>
        <end position="231"/>
    </location>
</feature>
<keyword evidence="4 6" id="KW-0067">ATP-binding</keyword>
<comment type="similarity">
    <text evidence="1">Belongs to the ABC transporter superfamily.</text>
</comment>
<dbReference type="EMBL" id="JAEPRJ010000001">
    <property type="protein sequence ID" value="MBK5898740.1"/>
    <property type="molecule type" value="Genomic_DNA"/>
</dbReference>
<dbReference type="InterPro" id="IPR017871">
    <property type="entry name" value="ABC_transporter-like_CS"/>
</dbReference>
<keyword evidence="7" id="KW-1185">Reference proteome</keyword>
<dbReference type="PANTHER" id="PTHR43335:SF2">
    <property type="entry name" value="ABC TRANSPORTER, ATP-BINDING PROTEIN"/>
    <property type="match status" value="1"/>
</dbReference>
<evidence type="ECO:0000313" key="6">
    <source>
        <dbReference type="EMBL" id="MBK5898740.1"/>
    </source>
</evidence>
<dbReference type="SUPFAM" id="SSF52540">
    <property type="entry name" value="P-loop containing nucleoside triphosphate hydrolases"/>
    <property type="match status" value="1"/>
</dbReference>
<evidence type="ECO:0000256" key="2">
    <source>
        <dbReference type="ARBA" id="ARBA00022448"/>
    </source>
</evidence>
<proteinExistence type="inferred from homology"/>
<keyword evidence="3" id="KW-0547">Nucleotide-binding</keyword>
<dbReference type="GO" id="GO:0005524">
    <property type="term" value="F:ATP binding"/>
    <property type="evidence" value="ECO:0007669"/>
    <property type="project" value="UniProtKB-KW"/>
</dbReference>
<dbReference type="PROSITE" id="PS50893">
    <property type="entry name" value="ABC_TRANSPORTER_2"/>
    <property type="match status" value="1"/>
</dbReference>
<dbReference type="SMART" id="SM00382">
    <property type="entry name" value="AAA"/>
    <property type="match status" value="1"/>
</dbReference>
<accession>A0ABS1J3W3</accession>
<evidence type="ECO:0000256" key="1">
    <source>
        <dbReference type="ARBA" id="ARBA00005417"/>
    </source>
</evidence>
<organism evidence="6 7">
    <name type="scientific">Catonella massiliensis</name>
    <dbReference type="NCBI Taxonomy" id="2799636"/>
    <lineage>
        <taxon>Bacteria</taxon>
        <taxon>Bacillati</taxon>
        <taxon>Bacillota</taxon>
        <taxon>Clostridia</taxon>
        <taxon>Lachnospirales</taxon>
        <taxon>Lachnospiraceae</taxon>
        <taxon>Catonella</taxon>
    </lineage>
</organism>
<dbReference type="PROSITE" id="PS00211">
    <property type="entry name" value="ABC_TRANSPORTER_1"/>
    <property type="match status" value="1"/>
</dbReference>
<gene>
    <name evidence="6" type="ORF">JJN12_13315</name>
</gene>
<dbReference type="Pfam" id="PF00005">
    <property type="entry name" value="ABC_tran"/>
    <property type="match status" value="1"/>
</dbReference>
<evidence type="ECO:0000256" key="4">
    <source>
        <dbReference type="ARBA" id="ARBA00022840"/>
    </source>
</evidence>
<evidence type="ECO:0000259" key="5">
    <source>
        <dbReference type="PROSITE" id="PS50893"/>
    </source>
</evidence>
<comment type="caution">
    <text evidence="6">The sequence shown here is derived from an EMBL/GenBank/DDBJ whole genome shotgun (WGS) entry which is preliminary data.</text>
</comment>
<dbReference type="InterPro" id="IPR003439">
    <property type="entry name" value="ABC_transporter-like_ATP-bd"/>
</dbReference>
<dbReference type="PANTHER" id="PTHR43335">
    <property type="entry name" value="ABC TRANSPORTER, ATP-BINDING PROTEIN"/>
    <property type="match status" value="1"/>
</dbReference>
<dbReference type="RefSeq" id="WP_208430139.1">
    <property type="nucleotide sequence ID" value="NZ_JAEPRJ010000001.1"/>
</dbReference>
<evidence type="ECO:0000256" key="3">
    <source>
        <dbReference type="ARBA" id="ARBA00022741"/>
    </source>
</evidence>
<keyword evidence="2" id="KW-0813">Transport</keyword>
<protein>
    <submittedName>
        <fullName evidence="6">ABC transporter ATP-binding protein</fullName>
    </submittedName>
</protein>
<evidence type="ECO:0000313" key="7">
    <source>
        <dbReference type="Proteomes" id="UP000604730"/>
    </source>
</evidence>
<name>A0ABS1J3W3_9FIRM</name>
<dbReference type="Proteomes" id="UP000604730">
    <property type="component" value="Unassembled WGS sequence"/>
</dbReference>
<dbReference type="CDD" id="cd03264">
    <property type="entry name" value="ABC_drug_resistance_like"/>
    <property type="match status" value="1"/>
</dbReference>
<dbReference type="Gene3D" id="3.40.50.300">
    <property type="entry name" value="P-loop containing nucleotide triphosphate hydrolases"/>
    <property type="match status" value="1"/>
</dbReference>
<sequence>MELNLTNVTKKYGKYEAISNQSLILKNGVYGLLGINGAGKTTLMNMICTLSKPSGGSIMFNGKDIYKLDGKYREILGYLPQNFGYYPDLNIFDYMRYIACLKGIETDLAEKRIDYLIKKVGLEKEIKKKMRSLSGGMLRRVGIAQAMINDPKVLVLDEPTAGLDPNERIRFRNLISEIARDKIVLLSTHIVSDVEHIAEEVIMINKGKIFLQGQPMQIISSLDTKAWTCNIHRDKVDFYLKNFLVVSSKSTSNGVELRIISKETPISGAKEEEKTLEDAFLYYFGREGEIL</sequence>
<dbReference type="InterPro" id="IPR003593">
    <property type="entry name" value="AAA+_ATPase"/>
</dbReference>